<comment type="similarity">
    <text evidence="1">Belongs to the FAH family.</text>
</comment>
<dbReference type="AlphaFoldDB" id="A0A415E8G7"/>
<comment type="caution">
    <text evidence="4">The sequence shown here is derived from an EMBL/GenBank/DDBJ whole genome shotgun (WGS) entry which is preliminary data.</text>
</comment>
<dbReference type="InterPro" id="IPR051121">
    <property type="entry name" value="FAH"/>
</dbReference>
<dbReference type="InterPro" id="IPR036663">
    <property type="entry name" value="Fumarylacetoacetase_C_sf"/>
</dbReference>
<dbReference type="OrthoDB" id="9805307at2"/>
<dbReference type="PANTHER" id="PTHR42796">
    <property type="entry name" value="FUMARYLACETOACETATE HYDROLASE DOMAIN-CONTAINING PROTEIN 2A-RELATED"/>
    <property type="match status" value="1"/>
</dbReference>
<reference evidence="4 5" key="1">
    <citation type="submission" date="2018-08" db="EMBL/GenBank/DDBJ databases">
        <title>A genome reference for cultivated species of the human gut microbiota.</title>
        <authorList>
            <person name="Zou Y."/>
            <person name="Xue W."/>
            <person name="Luo G."/>
        </authorList>
    </citation>
    <scope>NUCLEOTIDE SEQUENCE [LARGE SCALE GENOMIC DNA]</scope>
    <source>
        <strain evidence="4 5">AM07-24</strain>
    </source>
</reference>
<evidence type="ECO:0000256" key="2">
    <source>
        <dbReference type="ARBA" id="ARBA00022723"/>
    </source>
</evidence>
<dbReference type="Pfam" id="PF01557">
    <property type="entry name" value="FAA_hydrolase"/>
    <property type="match status" value="1"/>
</dbReference>
<dbReference type="GO" id="GO:0016787">
    <property type="term" value="F:hydrolase activity"/>
    <property type="evidence" value="ECO:0007669"/>
    <property type="project" value="UniProtKB-KW"/>
</dbReference>
<keyword evidence="4" id="KW-0378">Hydrolase</keyword>
<keyword evidence="5" id="KW-1185">Reference proteome</keyword>
<dbReference type="GO" id="GO:0019752">
    <property type="term" value="P:carboxylic acid metabolic process"/>
    <property type="evidence" value="ECO:0007669"/>
    <property type="project" value="UniProtKB-ARBA"/>
</dbReference>
<evidence type="ECO:0000313" key="5">
    <source>
        <dbReference type="Proteomes" id="UP000284841"/>
    </source>
</evidence>
<dbReference type="SUPFAM" id="SSF56529">
    <property type="entry name" value="FAH"/>
    <property type="match status" value="1"/>
</dbReference>
<dbReference type="FunFam" id="3.90.850.10:FF:000002">
    <property type="entry name" value="2-hydroxyhepta-2,4-diene-1,7-dioate isomerase"/>
    <property type="match status" value="1"/>
</dbReference>
<gene>
    <name evidence="4" type="ORF">DW099_05435</name>
</gene>
<dbReference type="PANTHER" id="PTHR42796:SF4">
    <property type="entry name" value="FUMARYLACETOACETATE HYDROLASE DOMAIN-CONTAINING PROTEIN 2A"/>
    <property type="match status" value="1"/>
</dbReference>
<dbReference type="STRING" id="1776384.GCA_900086585_03387"/>
<evidence type="ECO:0000313" key="4">
    <source>
        <dbReference type="EMBL" id="RHJ89994.1"/>
    </source>
</evidence>
<dbReference type="GO" id="GO:0016853">
    <property type="term" value="F:isomerase activity"/>
    <property type="evidence" value="ECO:0007669"/>
    <property type="project" value="UniProtKB-ARBA"/>
</dbReference>
<dbReference type="EMBL" id="QRMS01000001">
    <property type="protein sequence ID" value="RHJ89994.1"/>
    <property type="molecule type" value="Genomic_DNA"/>
</dbReference>
<organism evidence="4 5">
    <name type="scientific">Emergencia timonensis</name>
    <dbReference type="NCBI Taxonomy" id="1776384"/>
    <lineage>
        <taxon>Bacteria</taxon>
        <taxon>Bacillati</taxon>
        <taxon>Bacillota</taxon>
        <taxon>Clostridia</taxon>
        <taxon>Peptostreptococcales</taxon>
        <taxon>Anaerovoracaceae</taxon>
        <taxon>Emergencia</taxon>
    </lineage>
</organism>
<proteinExistence type="inferred from homology"/>
<evidence type="ECO:0000256" key="1">
    <source>
        <dbReference type="ARBA" id="ARBA00010211"/>
    </source>
</evidence>
<keyword evidence="2" id="KW-0479">Metal-binding</keyword>
<dbReference type="Proteomes" id="UP000284841">
    <property type="component" value="Unassembled WGS sequence"/>
</dbReference>
<dbReference type="GO" id="GO:0046872">
    <property type="term" value="F:metal ion binding"/>
    <property type="evidence" value="ECO:0007669"/>
    <property type="project" value="UniProtKB-KW"/>
</dbReference>
<protein>
    <submittedName>
        <fullName evidence="4">FAA hydrolase family protein</fullName>
    </submittedName>
</protein>
<evidence type="ECO:0000259" key="3">
    <source>
        <dbReference type="Pfam" id="PF01557"/>
    </source>
</evidence>
<dbReference type="Gene3D" id="3.90.850.10">
    <property type="entry name" value="Fumarylacetoacetase-like, C-terminal domain"/>
    <property type="match status" value="1"/>
</dbReference>
<accession>A0A415E8G7</accession>
<sequence length="297" mass="32686">MRFLTYKYGEKTFLGVLTEDGAKVLELSKILLGTSSKTMIEFIDGVSNADLDAVREALDGDADHKGIPLAEVKLLAPITRPIHDILCVGVNYKEHLEETKRWLGDENFQKPPKSIYFSKRAVEIIGPGADIVSRMDLDEELDYEVELAVIIGKKCKDVTREEAEDVIFGYSVFNDISARTLQREHQQWSRGKGLDTFSAMGPVIVTKDEMPFPIEVDVISSVNGEERQHSNTALFLNDIPGIIADLSAGTTLEPGDIIATGTPSGVALGMKEPKFMKPGDCVTVEIPQIGKLTNYVV</sequence>
<name>A0A415E8G7_9FIRM</name>
<dbReference type="InterPro" id="IPR011234">
    <property type="entry name" value="Fumarylacetoacetase-like_C"/>
</dbReference>
<dbReference type="RefSeq" id="WP_118334098.1">
    <property type="nucleotide sequence ID" value="NZ_AP025567.1"/>
</dbReference>
<feature type="domain" description="Fumarylacetoacetase-like C-terminal" evidence="3">
    <location>
        <begin position="85"/>
        <end position="297"/>
    </location>
</feature>